<proteinExistence type="predicted"/>
<dbReference type="AlphaFoldDB" id="A0A840ABN1"/>
<gene>
    <name evidence="4" type="ORF">GGQ83_001360</name>
</gene>
<dbReference type="PANTHER" id="PTHR32309:SF13">
    <property type="entry name" value="FERRIC ENTEROBACTIN TRANSPORT PROTEIN FEPE"/>
    <property type="match status" value="1"/>
</dbReference>
<feature type="coiled-coil region" evidence="1">
    <location>
        <begin position="204"/>
        <end position="296"/>
    </location>
</feature>
<dbReference type="InterPro" id="IPR050445">
    <property type="entry name" value="Bact_polysacc_biosynth/exp"/>
</dbReference>
<keyword evidence="3" id="KW-1133">Transmembrane helix</keyword>
<keyword evidence="3" id="KW-0812">Transmembrane</keyword>
<dbReference type="RefSeq" id="WP_184383036.1">
    <property type="nucleotide sequence ID" value="NZ_JACIDJ010000002.1"/>
</dbReference>
<accession>A0A840ABN1</accession>
<feature type="region of interest" description="Disordered" evidence="2">
    <location>
        <begin position="1"/>
        <end position="34"/>
    </location>
</feature>
<evidence type="ECO:0000256" key="2">
    <source>
        <dbReference type="SAM" id="MobiDB-lite"/>
    </source>
</evidence>
<sequence length="394" mass="43577">MLEERARTPARREAAAPPAPAAPPPLAVPSLGRPRKRGGTRWWLLAALAGFVAYAAYLFLWASDVYVSEVRFAVRQADQPRVQGAMPMMGTPMLATVTESNAVVQFLRSHDALQALEARLDLRRMFGDTSIDPLARLPANASPERLRRYLSSQLRPYFDHTNGIVAVEARAFSAEDALALAQATRALAEELVNRMSLAARRGLLDAVEAEVAEAETRLARARDALRRFRETNEVLDPRRTAEASDELRARLEAEITQERARLTQLRRFTADNAPAIVQLRQRIAALEGQLREIAQRTTGQNAEALAGALRGYETLETESMLALRSYEALLGSLERARSDASRQQLYLAEVVRPTLPRSAAYPRRLEHLGTAAALALLGALLGLLLARTVRDHMH</sequence>
<name>A0A840ABN1_9PROT</name>
<evidence type="ECO:0000313" key="5">
    <source>
        <dbReference type="Proteomes" id="UP000553193"/>
    </source>
</evidence>
<feature type="compositionally biased region" description="Pro residues" evidence="2">
    <location>
        <begin position="17"/>
        <end position="27"/>
    </location>
</feature>
<evidence type="ECO:0000256" key="1">
    <source>
        <dbReference type="SAM" id="Coils"/>
    </source>
</evidence>
<dbReference type="GO" id="GO:0004713">
    <property type="term" value="F:protein tyrosine kinase activity"/>
    <property type="evidence" value="ECO:0007669"/>
    <property type="project" value="TreeGrafter"/>
</dbReference>
<dbReference type="Proteomes" id="UP000553193">
    <property type="component" value="Unassembled WGS sequence"/>
</dbReference>
<organism evidence="4 5">
    <name type="scientific">Roseococcus suduntuyensis</name>
    <dbReference type="NCBI Taxonomy" id="455361"/>
    <lineage>
        <taxon>Bacteria</taxon>
        <taxon>Pseudomonadati</taxon>
        <taxon>Pseudomonadota</taxon>
        <taxon>Alphaproteobacteria</taxon>
        <taxon>Acetobacterales</taxon>
        <taxon>Roseomonadaceae</taxon>
        <taxon>Roseococcus</taxon>
    </lineage>
</organism>
<protein>
    <submittedName>
        <fullName evidence="4">Capsular polysaccharide transport system permease protein</fullName>
    </submittedName>
</protein>
<dbReference type="EMBL" id="JACIDJ010000002">
    <property type="protein sequence ID" value="MBB3897923.1"/>
    <property type="molecule type" value="Genomic_DNA"/>
</dbReference>
<evidence type="ECO:0000256" key="3">
    <source>
        <dbReference type="SAM" id="Phobius"/>
    </source>
</evidence>
<keyword evidence="5" id="KW-1185">Reference proteome</keyword>
<keyword evidence="3" id="KW-0472">Membrane</keyword>
<dbReference type="PANTHER" id="PTHR32309">
    <property type="entry name" value="TYROSINE-PROTEIN KINASE"/>
    <property type="match status" value="1"/>
</dbReference>
<keyword evidence="1" id="KW-0175">Coiled coil</keyword>
<feature type="transmembrane region" description="Helical" evidence="3">
    <location>
        <begin position="42"/>
        <end position="62"/>
    </location>
</feature>
<evidence type="ECO:0000313" key="4">
    <source>
        <dbReference type="EMBL" id="MBB3897923.1"/>
    </source>
</evidence>
<feature type="compositionally biased region" description="Basic and acidic residues" evidence="2">
    <location>
        <begin position="1"/>
        <end position="14"/>
    </location>
</feature>
<dbReference type="GO" id="GO:0005886">
    <property type="term" value="C:plasma membrane"/>
    <property type="evidence" value="ECO:0007669"/>
    <property type="project" value="TreeGrafter"/>
</dbReference>
<feature type="transmembrane region" description="Helical" evidence="3">
    <location>
        <begin position="367"/>
        <end position="386"/>
    </location>
</feature>
<reference evidence="4 5" key="1">
    <citation type="submission" date="2020-08" db="EMBL/GenBank/DDBJ databases">
        <title>Genomic Encyclopedia of Type Strains, Phase IV (KMG-IV): sequencing the most valuable type-strain genomes for metagenomic binning, comparative biology and taxonomic classification.</title>
        <authorList>
            <person name="Goeker M."/>
        </authorList>
    </citation>
    <scope>NUCLEOTIDE SEQUENCE [LARGE SCALE GENOMIC DNA]</scope>
    <source>
        <strain evidence="4 5">DSM 19979</strain>
    </source>
</reference>
<comment type="caution">
    <text evidence="4">The sequence shown here is derived from an EMBL/GenBank/DDBJ whole genome shotgun (WGS) entry which is preliminary data.</text>
</comment>